<dbReference type="Proteomes" id="UP000541136">
    <property type="component" value="Unassembled WGS sequence"/>
</dbReference>
<dbReference type="SUPFAM" id="SSF47413">
    <property type="entry name" value="lambda repressor-like DNA-binding domains"/>
    <property type="match status" value="1"/>
</dbReference>
<dbReference type="InterPro" id="IPR010982">
    <property type="entry name" value="Lambda_DNA-bd_dom_sf"/>
</dbReference>
<dbReference type="EMBL" id="JACHIB010000013">
    <property type="protein sequence ID" value="MBB6084242.1"/>
    <property type="molecule type" value="Genomic_DNA"/>
</dbReference>
<evidence type="ECO:0000313" key="3">
    <source>
        <dbReference type="Proteomes" id="UP000541136"/>
    </source>
</evidence>
<dbReference type="GO" id="GO:0003677">
    <property type="term" value="F:DNA binding"/>
    <property type="evidence" value="ECO:0007669"/>
    <property type="project" value="UniProtKB-KW"/>
</dbReference>
<proteinExistence type="predicted"/>
<dbReference type="AlphaFoldDB" id="A0A7W9TRJ2"/>
<gene>
    <name evidence="2" type="ORF">HNR28_002287</name>
</gene>
<dbReference type="InterPro" id="IPR001387">
    <property type="entry name" value="Cro/C1-type_HTH"/>
</dbReference>
<dbReference type="Gene3D" id="1.10.260.40">
    <property type="entry name" value="lambda repressor-like DNA-binding domains"/>
    <property type="match status" value="1"/>
</dbReference>
<comment type="caution">
    <text evidence="2">The sequence shown here is derived from an EMBL/GenBank/DDBJ whole genome shotgun (WGS) entry which is preliminary data.</text>
</comment>
<evidence type="ECO:0000313" key="2">
    <source>
        <dbReference type="EMBL" id="MBB6084242.1"/>
    </source>
</evidence>
<evidence type="ECO:0000259" key="1">
    <source>
        <dbReference type="Pfam" id="PF13744"/>
    </source>
</evidence>
<dbReference type="CDD" id="cd00093">
    <property type="entry name" value="HTH_XRE"/>
    <property type="match status" value="1"/>
</dbReference>
<dbReference type="InterPro" id="IPR039554">
    <property type="entry name" value="HigA2-like_HTH"/>
</dbReference>
<keyword evidence="2" id="KW-0238">DNA-binding</keyword>
<organism evidence="2 3">
    <name type="scientific">Castellaniella defragrans</name>
    <name type="common">Alcaligenes defragrans</name>
    <dbReference type="NCBI Taxonomy" id="75697"/>
    <lineage>
        <taxon>Bacteria</taxon>
        <taxon>Pseudomonadati</taxon>
        <taxon>Pseudomonadota</taxon>
        <taxon>Betaproteobacteria</taxon>
        <taxon>Burkholderiales</taxon>
        <taxon>Alcaligenaceae</taxon>
        <taxon>Castellaniella</taxon>
    </lineage>
</organism>
<sequence length="137" mass="14614">MSNEPVASVWDAIENTPAEAENMKLRSTLMMALEKQIRDHGWTPAEAARRLGVTQPRVSDLMRGKINEFGLDALVSMAVAAGLLKDDVAWTQLKALLAERIDAGLAGQVSAKGVGEILDDELAQIDAGTGLNSTESP</sequence>
<accession>A0A7W9TRJ2</accession>
<feature type="domain" description="HigA2-like helix-turn-helix" evidence="1">
    <location>
        <begin position="17"/>
        <end position="83"/>
    </location>
</feature>
<reference evidence="2 3" key="1">
    <citation type="submission" date="2020-08" db="EMBL/GenBank/DDBJ databases">
        <title>Genomic Encyclopedia of Type Strains, Phase IV (KMG-IV): sequencing the most valuable type-strain genomes for metagenomic binning, comparative biology and taxonomic classification.</title>
        <authorList>
            <person name="Goeker M."/>
        </authorList>
    </citation>
    <scope>NUCLEOTIDE SEQUENCE [LARGE SCALE GENOMIC DNA]</scope>
    <source>
        <strain evidence="2 3">DSM 12141</strain>
    </source>
</reference>
<name>A0A7W9TRJ2_CASDE</name>
<dbReference type="RefSeq" id="WP_151024288.1">
    <property type="nucleotide sequence ID" value="NZ_JACHIB010000013.1"/>
</dbReference>
<dbReference type="Pfam" id="PF13744">
    <property type="entry name" value="HTH_37"/>
    <property type="match status" value="1"/>
</dbReference>
<protein>
    <submittedName>
        <fullName evidence="2">Putative XRE-type DNA-binding protein</fullName>
    </submittedName>
</protein>